<dbReference type="STRING" id="490899.DKAM_0870"/>
<dbReference type="SUPFAM" id="SSF53218">
    <property type="entry name" value="Molybdenum cofactor biosynthesis proteins"/>
    <property type="match status" value="1"/>
</dbReference>
<dbReference type="InterPro" id="IPR050101">
    <property type="entry name" value="CinA"/>
</dbReference>
<dbReference type="SMART" id="SM00852">
    <property type="entry name" value="MoCF_biosynth"/>
    <property type="match status" value="1"/>
</dbReference>
<organism evidence="2 3">
    <name type="scientific">Desulfurococcus amylolyticus (strain DSM 18924 / JCM 16383 / VKM B-2413 / 1221n)</name>
    <name type="common">Desulfurococcus kamchatkensis</name>
    <dbReference type="NCBI Taxonomy" id="490899"/>
    <lineage>
        <taxon>Archaea</taxon>
        <taxon>Thermoproteota</taxon>
        <taxon>Thermoprotei</taxon>
        <taxon>Desulfurococcales</taxon>
        <taxon>Desulfurococcaceae</taxon>
        <taxon>Desulfurococcus</taxon>
    </lineage>
</organism>
<dbReference type="EMBL" id="CP001140">
    <property type="protein sequence ID" value="ACL11196.1"/>
    <property type="molecule type" value="Genomic_DNA"/>
</dbReference>
<dbReference type="Proteomes" id="UP000006903">
    <property type="component" value="Chromosome"/>
</dbReference>
<dbReference type="PANTHER" id="PTHR13939">
    <property type="entry name" value="NICOTINAMIDE-NUCLEOTIDE AMIDOHYDROLASE PNCC"/>
    <property type="match status" value="1"/>
</dbReference>
<evidence type="ECO:0000313" key="3">
    <source>
        <dbReference type="Proteomes" id="UP000006903"/>
    </source>
</evidence>
<sequence length="249" mass="27719">MTGLTTCIIAIGSEITRGIIQDTNSHWLARRLTSIGVDVRRIIIVPDDMSEITWALRACIEACNIVITTGGLGFTSDDITIPVIAESLGLKRVYSPVVYEMVKNRLVGRIPEHLEVVYPPEGAEPLPNTVGVSPGFHLVYNGRHLFILPGVPAEMENIFEGEVMPRLARLTGTSVTTLKVITKHEVEAEVDKLLEPLRVKYKWAYIKTHARKPVEITIQVYGANREDIDEKVNTLLRELSKILEIEVAS</sequence>
<evidence type="ECO:0000259" key="1">
    <source>
        <dbReference type="SMART" id="SM00852"/>
    </source>
</evidence>
<gene>
    <name evidence="2" type="ordered locus">DKAM_0870</name>
</gene>
<name>B8D515_DESA1</name>
<evidence type="ECO:0000313" key="2">
    <source>
        <dbReference type="EMBL" id="ACL11196.1"/>
    </source>
</evidence>
<dbReference type="Pfam" id="PF00994">
    <property type="entry name" value="MoCF_biosynth"/>
    <property type="match status" value="1"/>
</dbReference>
<proteinExistence type="predicted"/>
<dbReference type="PANTHER" id="PTHR13939:SF0">
    <property type="entry name" value="NMN AMIDOHYDROLASE-LIKE PROTEIN YFAY"/>
    <property type="match status" value="1"/>
</dbReference>
<dbReference type="CDD" id="cd00885">
    <property type="entry name" value="cinA"/>
    <property type="match status" value="1"/>
</dbReference>
<dbReference type="HOGENOM" id="CLU_030805_0_5_2"/>
<dbReference type="RefSeq" id="WP_012608537.1">
    <property type="nucleotide sequence ID" value="NC_011766.1"/>
</dbReference>
<dbReference type="AlphaFoldDB" id="B8D515"/>
<dbReference type="eggNOG" id="arCOG00215">
    <property type="taxonomic scope" value="Archaea"/>
</dbReference>
<dbReference type="InterPro" id="IPR001453">
    <property type="entry name" value="MoaB/Mog_dom"/>
</dbReference>
<dbReference type="InterPro" id="IPR036425">
    <property type="entry name" value="MoaB/Mog-like_dom_sf"/>
</dbReference>
<protein>
    <submittedName>
        <fullName evidence="2">Molybdopterin binding domain containing protein</fullName>
    </submittedName>
</protein>
<feature type="domain" description="MoaB/Mog" evidence="1">
    <location>
        <begin position="7"/>
        <end position="170"/>
    </location>
</feature>
<dbReference type="Gene3D" id="3.40.980.10">
    <property type="entry name" value="MoaB/Mog-like domain"/>
    <property type="match status" value="1"/>
</dbReference>
<accession>B8D515</accession>
<dbReference type="GeneID" id="7171009"/>
<reference evidence="2 3" key="1">
    <citation type="journal article" date="2009" name="J. Bacteriol.">
        <title>Complete genome sequence of the anaerobic, protein-degrading hyperthermophilic crenarchaeon Desulfurococcus kamchatkensis.</title>
        <authorList>
            <person name="Ravin N.V."/>
            <person name="Mardanov A.V."/>
            <person name="Beletsky A.V."/>
            <person name="Kublanov I.V."/>
            <person name="Kolganova T.V."/>
            <person name="Lebedinsky A.V."/>
            <person name="Chernyh N.A."/>
            <person name="Bonch-Osmolovskaya E.A."/>
            <person name="Skryabin K.G."/>
        </authorList>
    </citation>
    <scope>NUCLEOTIDE SEQUENCE [LARGE SCALE GENOMIC DNA]</scope>
    <source>
        <strain evidence="3">DSM 18924 / JCM 16383 / VKM B-2413 / 1221n</strain>
    </source>
</reference>
<dbReference type="KEGG" id="dka:DKAM_0870"/>